<organism evidence="2">
    <name type="scientific">marine metagenome</name>
    <dbReference type="NCBI Taxonomy" id="408172"/>
    <lineage>
        <taxon>unclassified sequences</taxon>
        <taxon>metagenomes</taxon>
        <taxon>ecological metagenomes</taxon>
    </lineage>
</organism>
<sequence length="126" mass="14156">MAEKKPNILFLLIDSFNSRNCFGNEKTSITPNIDSLISNGVYFDQVITCASTTVPSICGMFTGTYPFNATVLDGNHYKLNTKIQNFVSILEKNGYHVKAMVPDGIKHIRLEKIFHENLDVFNSFST</sequence>
<reference evidence="2" key="1">
    <citation type="submission" date="2018-05" db="EMBL/GenBank/DDBJ databases">
        <authorList>
            <person name="Lanie J.A."/>
            <person name="Ng W.-L."/>
            <person name="Kazmierczak K.M."/>
            <person name="Andrzejewski T.M."/>
            <person name="Davidsen T.M."/>
            <person name="Wayne K.J."/>
            <person name="Tettelin H."/>
            <person name="Glass J.I."/>
            <person name="Rusch D."/>
            <person name="Podicherti R."/>
            <person name="Tsui H.-C.T."/>
            <person name="Winkler M.E."/>
        </authorList>
    </citation>
    <scope>NUCLEOTIDE SEQUENCE</scope>
</reference>
<evidence type="ECO:0000313" key="2">
    <source>
        <dbReference type="EMBL" id="SVE20939.1"/>
    </source>
</evidence>
<dbReference type="InterPro" id="IPR000917">
    <property type="entry name" value="Sulfatase_N"/>
</dbReference>
<dbReference type="EMBL" id="UINC01201551">
    <property type="protein sequence ID" value="SVE20939.1"/>
    <property type="molecule type" value="Genomic_DNA"/>
</dbReference>
<dbReference type="AlphaFoldDB" id="A0A383BM37"/>
<dbReference type="PANTHER" id="PTHR43751:SF3">
    <property type="entry name" value="SULFATASE N-TERMINAL DOMAIN-CONTAINING PROTEIN"/>
    <property type="match status" value="1"/>
</dbReference>
<dbReference type="Pfam" id="PF00884">
    <property type="entry name" value="Sulfatase"/>
    <property type="match status" value="1"/>
</dbReference>
<feature type="domain" description="Sulfatase N-terminal" evidence="1">
    <location>
        <begin position="6"/>
        <end position="101"/>
    </location>
</feature>
<name>A0A383BM37_9ZZZZ</name>
<dbReference type="PANTHER" id="PTHR43751">
    <property type="entry name" value="SULFATASE"/>
    <property type="match status" value="1"/>
</dbReference>
<dbReference type="InterPro" id="IPR052701">
    <property type="entry name" value="GAG_Ulvan_Degrading_Sulfatases"/>
</dbReference>
<dbReference type="Gene3D" id="3.40.720.10">
    <property type="entry name" value="Alkaline Phosphatase, subunit A"/>
    <property type="match status" value="1"/>
</dbReference>
<feature type="non-terminal residue" evidence="2">
    <location>
        <position position="126"/>
    </location>
</feature>
<gene>
    <name evidence="2" type="ORF">METZ01_LOCUS473793</name>
</gene>
<protein>
    <recommendedName>
        <fullName evidence="1">Sulfatase N-terminal domain-containing protein</fullName>
    </recommendedName>
</protein>
<proteinExistence type="predicted"/>
<dbReference type="SUPFAM" id="SSF53649">
    <property type="entry name" value="Alkaline phosphatase-like"/>
    <property type="match status" value="1"/>
</dbReference>
<evidence type="ECO:0000259" key="1">
    <source>
        <dbReference type="Pfam" id="PF00884"/>
    </source>
</evidence>
<accession>A0A383BM37</accession>
<dbReference type="InterPro" id="IPR017850">
    <property type="entry name" value="Alkaline_phosphatase_core_sf"/>
</dbReference>